<dbReference type="EMBL" id="CM000784">
    <property type="protein sequence ID" value="AQK92042.1"/>
    <property type="molecule type" value="Genomic_DNA"/>
</dbReference>
<evidence type="ECO:0000256" key="1">
    <source>
        <dbReference type="ARBA" id="ARBA00004496"/>
    </source>
</evidence>
<dbReference type="InParanoid" id="A0A3L6DTH8"/>
<dbReference type="GO" id="GO:0005730">
    <property type="term" value="C:nucleolus"/>
    <property type="evidence" value="ECO:0007669"/>
    <property type="project" value="UniProtKB-SubCell"/>
</dbReference>
<keyword evidence="4" id="KW-0963">Cytoplasm</keyword>
<name>A0A3L6DTH8_MAIZE</name>
<dbReference type="SUPFAM" id="SSF55666">
    <property type="entry name" value="Ribonuclease PH domain 2-like"/>
    <property type="match status" value="1"/>
</dbReference>
<dbReference type="IntAct" id="A0A3L6DTH8">
    <property type="interactions" value="1"/>
</dbReference>
<evidence type="ECO:0000313" key="8">
    <source>
        <dbReference type="EMBL" id="AQK92042.1"/>
    </source>
</evidence>
<dbReference type="ExpressionAtlas" id="A0A3L6DTH8">
    <property type="expression patterns" value="baseline and differential"/>
</dbReference>
<dbReference type="PANTHER" id="PTHR11953">
    <property type="entry name" value="EXOSOME COMPLEX COMPONENT"/>
    <property type="match status" value="1"/>
</dbReference>
<reference evidence="8" key="1">
    <citation type="submission" date="2015-12" db="EMBL/GenBank/DDBJ databases">
        <title>Update maize B73 reference genome by single molecule sequencing technologies.</title>
        <authorList>
            <consortium name="Maize Genome Sequencing Project"/>
            <person name="Ware D."/>
        </authorList>
    </citation>
    <scope>NUCLEOTIDE SEQUENCE</scope>
    <source>
        <tissue evidence="8">Seedling</tissue>
    </source>
</reference>
<dbReference type="InterPro" id="IPR020568">
    <property type="entry name" value="Ribosomal_Su5_D2-typ_SF"/>
</dbReference>
<dbReference type="CDD" id="cd11370">
    <property type="entry name" value="RNase_PH_RRP41"/>
    <property type="match status" value="1"/>
</dbReference>
<accession>A0A3L6DW78</accession>
<keyword evidence="5" id="KW-0271">Exosome</keyword>
<accession>A0A3L6DTH8</accession>
<dbReference type="SMR" id="A0A3L6DTH8"/>
<evidence type="ECO:0000256" key="4">
    <source>
        <dbReference type="ARBA" id="ARBA00022490"/>
    </source>
</evidence>
<dbReference type="GO" id="GO:0005737">
    <property type="term" value="C:cytoplasm"/>
    <property type="evidence" value="ECO:0007669"/>
    <property type="project" value="UniProtKB-SubCell"/>
</dbReference>
<dbReference type="SUPFAM" id="SSF54211">
    <property type="entry name" value="Ribosomal protein S5 domain 2-like"/>
    <property type="match status" value="1"/>
</dbReference>
<evidence type="ECO:0000256" key="5">
    <source>
        <dbReference type="ARBA" id="ARBA00022835"/>
    </source>
</evidence>
<accession>A0A1D6FJV7</accession>
<dbReference type="Pfam" id="PF01138">
    <property type="entry name" value="RNase_PH"/>
    <property type="match status" value="2"/>
</dbReference>
<dbReference type="InterPro" id="IPR050080">
    <property type="entry name" value="RNase_PH"/>
</dbReference>
<dbReference type="InterPro" id="IPR001247">
    <property type="entry name" value="ExoRNase_PH_dom1"/>
</dbReference>
<dbReference type="InterPro" id="IPR015847">
    <property type="entry name" value="ExoRNase_PH_dom2"/>
</dbReference>
<dbReference type="Gene3D" id="3.30.230.70">
    <property type="entry name" value="GHMP Kinase, N-terminal domain"/>
    <property type="match status" value="1"/>
</dbReference>
<dbReference type="FunFam" id="3.30.230.70:FF:000004">
    <property type="entry name" value="Exosome complex component Rrp41"/>
    <property type="match status" value="1"/>
</dbReference>
<dbReference type="InterPro" id="IPR036345">
    <property type="entry name" value="ExoRNase_PH_dom2_sf"/>
</dbReference>
<feature type="domain" description="Exoribonuclease phosphorolytic" evidence="6">
    <location>
        <begin position="96"/>
        <end position="177"/>
    </location>
</feature>
<sequence>MEYVNPLTGFRVDGRRPNEMRQLKGEVGVVARADGSALFEMGNTRVIAAVYGPREVQNKGQQVNSKEALVKFHSSKCIILLEAVLCAVFLREFCMQVRCEYRMAEFSTGDRRRKPKGDRRSTEISLVIRQTMEASILTHLMPHSQIDIYVQVLQADGGTRSACINAATLALADAGIPMRDIATSCSAGYLCSTPLLDLNYLEDSAGGSDVTVGILAKMDKVTLLQMDAKLPIDTFENVMGLAIEGCKAIATYIREVLLENTKKLECQRG</sequence>
<organism evidence="8">
    <name type="scientific">Zea mays</name>
    <name type="common">Maize</name>
    <dbReference type="NCBI Taxonomy" id="4577"/>
    <lineage>
        <taxon>Eukaryota</taxon>
        <taxon>Viridiplantae</taxon>
        <taxon>Streptophyta</taxon>
        <taxon>Embryophyta</taxon>
        <taxon>Tracheophyta</taxon>
        <taxon>Spermatophyta</taxon>
        <taxon>Magnoliopsida</taxon>
        <taxon>Liliopsida</taxon>
        <taxon>Poales</taxon>
        <taxon>Poaceae</taxon>
        <taxon>PACMAD clade</taxon>
        <taxon>Panicoideae</taxon>
        <taxon>Andropogonodae</taxon>
        <taxon>Andropogoneae</taxon>
        <taxon>Tripsacinae</taxon>
        <taxon>Zea</taxon>
    </lineage>
</organism>
<comment type="similarity">
    <text evidence="3">Belongs to the RNase PH family.</text>
</comment>
<dbReference type="Pfam" id="PF03725">
    <property type="entry name" value="RNase_PH_C"/>
    <property type="match status" value="1"/>
</dbReference>
<dbReference type="GO" id="GO:0000178">
    <property type="term" value="C:exosome (RNase complex)"/>
    <property type="evidence" value="ECO:0007669"/>
    <property type="project" value="UniProtKB-KW"/>
</dbReference>
<protein>
    <submittedName>
        <fullName evidence="8">RNase PH-like protein</fullName>
    </submittedName>
</protein>
<feature type="domain" description="Exoribonuclease phosphorolytic" evidence="6">
    <location>
        <begin position="19"/>
        <end position="62"/>
    </location>
</feature>
<dbReference type="FunCoup" id="A0A3L6DTH8">
    <property type="interactions" value="1904"/>
</dbReference>
<dbReference type="GO" id="GO:0071027">
    <property type="term" value="P:nuclear RNA surveillance"/>
    <property type="evidence" value="ECO:0007669"/>
    <property type="project" value="UniProtKB-ARBA"/>
</dbReference>
<evidence type="ECO:0000256" key="2">
    <source>
        <dbReference type="ARBA" id="ARBA00004604"/>
    </source>
</evidence>
<dbReference type="AlphaFoldDB" id="A0A3L6DTH8"/>
<evidence type="ECO:0000259" key="7">
    <source>
        <dbReference type="Pfam" id="PF03725"/>
    </source>
</evidence>
<gene>
    <name evidence="8" type="ORF">ZEAMMB73_Zm00001d009522</name>
</gene>
<dbReference type="PANTHER" id="PTHR11953:SF0">
    <property type="entry name" value="EXOSOME COMPLEX COMPONENT RRP41"/>
    <property type="match status" value="1"/>
</dbReference>
<evidence type="ECO:0000256" key="3">
    <source>
        <dbReference type="ARBA" id="ARBA00006678"/>
    </source>
</evidence>
<comment type="subcellular location">
    <subcellularLocation>
        <location evidence="1">Cytoplasm</location>
    </subcellularLocation>
    <subcellularLocation>
        <location evidence="2">Nucleus</location>
        <location evidence="2">Nucleolus</location>
    </subcellularLocation>
</comment>
<evidence type="ECO:0000259" key="6">
    <source>
        <dbReference type="Pfam" id="PF01138"/>
    </source>
</evidence>
<dbReference type="GO" id="GO:0000956">
    <property type="term" value="P:nuclear-transcribed mRNA catabolic process"/>
    <property type="evidence" value="ECO:0007669"/>
    <property type="project" value="UniProtKB-ARBA"/>
</dbReference>
<proteinExistence type="inferred from homology"/>
<dbReference type="InterPro" id="IPR027408">
    <property type="entry name" value="PNPase/RNase_PH_dom_sf"/>
</dbReference>
<feature type="domain" description="Exoribonuclease phosphorolytic" evidence="7">
    <location>
        <begin position="181"/>
        <end position="244"/>
    </location>
</feature>
<dbReference type="GO" id="GO:0010467">
    <property type="term" value="P:gene expression"/>
    <property type="evidence" value="ECO:0007669"/>
    <property type="project" value="UniProtKB-ARBA"/>
</dbReference>